<dbReference type="InterPro" id="IPR032466">
    <property type="entry name" value="Metal_Hydrolase"/>
</dbReference>
<evidence type="ECO:0000313" key="5">
    <source>
        <dbReference type="Proteomes" id="UP000192939"/>
    </source>
</evidence>
<dbReference type="PANTHER" id="PTHR46317">
    <property type="entry name" value="HYDROLASE OF PHP SUPERFAMILY-RELATED PROTEIN"/>
    <property type="match status" value="1"/>
</dbReference>
<dbReference type="Gene3D" id="3.20.20.140">
    <property type="entry name" value="Metal-dependent hydrolases"/>
    <property type="match status" value="1"/>
</dbReference>
<evidence type="ECO:0000256" key="3">
    <source>
        <dbReference type="ARBA" id="ARBA00022801"/>
    </source>
</evidence>
<dbReference type="EMBL" id="FXAE01000072">
    <property type="protein sequence ID" value="SMF65430.1"/>
    <property type="molecule type" value="Genomic_DNA"/>
</dbReference>
<dbReference type="InterPro" id="IPR001130">
    <property type="entry name" value="TatD-like"/>
</dbReference>
<dbReference type="RefSeq" id="WP_085279829.1">
    <property type="nucleotide sequence ID" value="NZ_FXAE01000072.1"/>
</dbReference>
<evidence type="ECO:0000256" key="1">
    <source>
        <dbReference type="ARBA" id="ARBA00009275"/>
    </source>
</evidence>
<protein>
    <submittedName>
        <fullName evidence="4">TatD DNase family protein</fullName>
    </submittedName>
</protein>
<gene>
    <name evidence="4" type="ORF">SAMN02744124_04212</name>
</gene>
<dbReference type="CDD" id="cd01310">
    <property type="entry name" value="TatD_DNAse"/>
    <property type="match status" value="1"/>
</dbReference>
<name>A0ABY1M357_9BACL</name>
<dbReference type="Proteomes" id="UP000192939">
    <property type="component" value="Unassembled WGS sequence"/>
</dbReference>
<organism evidence="4 5">
    <name type="scientific">Paenibacillus barengoltzii J12</name>
    <dbReference type="NCBI Taxonomy" id="935846"/>
    <lineage>
        <taxon>Bacteria</taxon>
        <taxon>Bacillati</taxon>
        <taxon>Bacillota</taxon>
        <taxon>Bacilli</taxon>
        <taxon>Bacillales</taxon>
        <taxon>Paenibacillaceae</taxon>
        <taxon>Paenibacillus</taxon>
    </lineage>
</organism>
<keyword evidence="3" id="KW-0378">Hydrolase</keyword>
<comment type="similarity">
    <text evidence="1">Belongs to the metallo-dependent hydrolases superfamily. TatD-type hydrolase family.</text>
</comment>
<keyword evidence="5" id="KW-1185">Reference proteome</keyword>
<comment type="caution">
    <text evidence="4">The sequence shown here is derived from an EMBL/GenBank/DDBJ whole genome shotgun (WGS) entry which is preliminary data.</text>
</comment>
<keyword evidence="2" id="KW-0479">Metal-binding</keyword>
<accession>A0ABY1M357</accession>
<evidence type="ECO:0000313" key="4">
    <source>
        <dbReference type="EMBL" id="SMF65430.1"/>
    </source>
</evidence>
<dbReference type="SUPFAM" id="SSF51556">
    <property type="entry name" value="Metallo-dependent hydrolases"/>
    <property type="match status" value="1"/>
</dbReference>
<reference evidence="4 5" key="1">
    <citation type="submission" date="2017-04" db="EMBL/GenBank/DDBJ databases">
        <authorList>
            <person name="Varghese N."/>
            <person name="Submissions S."/>
        </authorList>
    </citation>
    <scope>NUCLEOTIDE SEQUENCE [LARGE SCALE GENOMIC DNA]</scope>
    <source>
        <strain evidence="4 5">J12</strain>
    </source>
</reference>
<proteinExistence type="inferred from homology"/>
<dbReference type="Pfam" id="PF01026">
    <property type="entry name" value="TatD_DNase"/>
    <property type="match status" value="1"/>
</dbReference>
<dbReference type="PANTHER" id="PTHR46317:SF1">
    <property type="entry name" value="HYDROLASE, TATD FAMILY"/>
    <property type="match status" value="1"/>
</dbReference>
<evidence type="ECO:0000256" key="2">
    <source>
        <dbReference type="ARBA" id="ARBA00022723"/>
    </source>
</evidence>
<sequence length="276" mass="31435">MSNNLFRGLPKGIQLPFIDAHIHIDLYDEDTRERLLQELPGCGVEAVIAVSMHLASCKLNNALAERYPNLVRPAFGFHPEQPIPEDREIDLLLNWIKQHAEDMIAVGEVGLPYYARQEALQQGKGFELEPYVDLLEKFVMLAKALDKPIVMHAVYEDAELACDLLERHGVTKAHFHWFKGAESTVRRMADRGYAISFTPDIVYEPEIQDLARRYPPEQVMAETDGPWPFEGPFTGQITHPRMTRHVAMAWANLLGIPPEEAAAKLYENTRRFYGIS</sequence>
<dbReference type="PIRSF" id="PIRSF005902">
    <property type="entry name" value="DNase_TatD"/>
    <property type="match status" value="1"/>
</dbReference>